<feature type="transmembrane region" description="Helical" evidence="6">
    <location>
        <begin position="332"/>
        <end position="354"/>
    </location>
</feature>
<organism evidence="8 9">
    <name type="scientific">Galactobacter valiniphilus</name>
    <dbReference type="NCBI Taxonomy" id="2676122"/>
    <lineage>
        <taxon>Bacteria</taxon>
        <taxon>Bacillati</taxon>
        <taxon>Actinomycetota</taxon>
        <taxon>Actinomycetes</taxon>
        <taxon>Micrococcales</taxon>
        <taxon>Micrococcaceae</taxon>
        <taxon>Galactobacter</taxon>
    </lineage>
</organism>
<feature type="transmembrane region" description="Helical" evidence="6">
    <location>
        <begin position="300"/>
        <end position="320"/>
    </location>
</feature>
<evidence type="ECO:0000256" key="6">
    <source>
        <dbReference type="SAM" id="Phobius"/>
    </source>
</evidence>
<feature type="transmembrane region" description="Helical" evidence="6">
    <location>
        <begin position="269"/>
        <end position="288"/>
    </location>
</feature>
<feature type="transmembrane region" description="Helical" evidence="6">
    <location>
        <begin position="141"/>
        <end position="166"/>
    </location>
</feature>
<name>A0A399JAC1_9MICC</name>
<keyword evidence="4 6" id="KW-0472">Membrane</keyword>
<dbReference type="GO" id="GO:0022857">
    <property type="term" value="F:transmembrane transporter activity"/>
    <property type="evidence" value="ECO:0007669"/>
    <property type="project" value="InterPro"/>
</dbReference>
<sequence length="450" mass="45319">MARAASTRERSGTPWLWVLIVAAVFTQSGLNLLRPVTSYKLLAFGADSVAVGVATAAYAIIPLAVAIALGRLSDRMLRLRVLLAVGAATLGLAGVGLALAPNLWGVIAASAVLGFGHLAFTIAGQSAIARYSSPRQLDVGFGWFTAAYSVGQLIGPFLGGLIVGSAHGDGRLGAVQTALWVGAAIAAAGTLLFVAPLPGSPRDRRTEVEIAPGPPDDAGEAPAEGEANAAAGHAASGGDVQAPPGGAVPGAPEGRPTVLKIMRRPGVPAAMLAALSLLSMLDILTAFLPVVGEELGIDPGVIGTLLAIRALASIICRAVLPWMVGRVGRTLLMLSCLFGSGATLALPPLALAWWPGGPGIAVATVFLVIGGFFLGIGQPLTMTLISQSVPGAWRGSALAVRLMGNRLGQVLMPLLAGLVAAPWGPAGAIWMTCALLVVSGAASAADAGRR</sequence>
<dbReference type="InterPro" id="IPR036259">
    <property type="entry name" value="MFS_trans_sf"/>
</dbReference>
<evidence type="ECO:0000256" key="1">
    <source>
        <dbReference type="ARBA" id="ARBA00004651"/>
    </source>
</evidence>
<feature type="transmembrane region" description="Helical" evidence="6">
    <location>
        <begin position="406"/>
        <end position="423"/>
    </location>
</feature>
<keyword evidence="2 6" id="KW-0812">Transmembrane</keyword>
<evidence type="ECO:0000256" key="2">
    <source>
        <dbReference type="ARBA" id="ARBA00022692"/>
    </source>
</evidence>
<reference evidence="8 9" key="1">
    <citation type="submission" date="2018-07" db="EMBL/GenBank/DDBJ databases">
        <title>Arthrobacter sp. nov., isolated from raw cow's milk with high bacterial count.</title>
        <authorList>
            <person name="Hahne J."/>
            <person name="Isele D."/>
            <person name="Lipski A."/>
        </authorList>
    </citation>
    <scope>NUCLEOTIDE SEQUENCE [LARGE SCALE GENOMIC DNA]</scope>
    <source>
        <strain evidence="8 9">JZ R-35</strain>
    </source>
</reference>
<keyword evidence="3 6" id="KW-1133">Transmembrane helix</keyword>
<accession>A0A399JAC1</accession>
<keyword evidence="9" id="KW-1185">Reference proteome</keyword>
<feature type="transmembrane region" description="Helical" evidence="6">
    <location>
        <begin position="429"/>
        <end position="448"/>
    </location>
</feature>
<evidence type="ECO:0000256" key="3">
    <source>
        <dbReference type="ARBA" id="ARBA00022989"/>
    </source>
</evidence>
<feature type="transmembrane region" description="Helical" evidence="6">
    <location>
        <begin position="360"/>
        <end position="385"/>
    </location>
</feature>
<dbReference type="PRINTS" id="PR01036">
    <property type="entry name" value="TCRTETB"/>
</dbReference>
<dbReference type="GO" id="GO:0005886">
    <property type="term" value="C:plasma membrane"/>
    <property type="evidence" value="ECO:0007669"/>
    <property type="project" value="UniProtKB-SubCell"/>
</dbReference>
<dbReference type="InterPro" id="IPR005829">
    <property type="entry name" value="Sugar_transporter_CS"/>
</dbReference>
<feature type="region of interest" description="Disordered" evidence="5">
    <location>
        <begin position="203"/>
        <end position="253"/>
    </location>
</feature>
<dbReference type="SUPFAM" id="SSF103473">
    <property type="entry name" value="MFS general substrate transporter"/>
    <property type="match status" value="1"/>
</dbReference>
<dbReference type="AlphaFoldDB" id="A0A399JAC1"/>
<proteinExistence type="predicted"/>
<feature type="compositionally biased region" description="Low complexity" evidence="5">
    <location>
        <begin position="220"/>
        <end position="253"/>
    </location>
</feature>
<gene>
    <name evidence="8" type="ORF">DWB68_06995</name>
</gene>
<evidence type="ECO:0000259" key="7">
    <source>
        <dbReference type="PROSITE" id="PS50850"/>
    </source>
</evidence>
<evidence type="ECO:0000256" key="4">
    <source>
        <dbReference type="ARBA" id="ARBA00023136"/>
    </source>
</evidence>
<dbReference type="PANTHER" id="PTHR23526">
    <property type="entry name" value="INTEGRAL MEMBRANE TRANSPORT PROTEIN-RELATED"/>
    <property type="match status" value="1"/>
</dbReference>
<dbReference type="PANTHER" id="PTHR23526:SF4">
    <property type="entry name" value="INTEGRAL MEMBRANE TRANSPORT PROTEIN"/>
    <property type="match status" value="1"/>
</dbReference>
<evidence type="ECO:0000313" key="8">
    <source>
        <dbReference type="EMBL" id="RII42541.1"/>
    </source>
</evidence>
<protein>
    <submittedName>
        <fullName evidence="8">MFS transporter</fullName>
    </submittedName>
</protein>
<comment type="caution">
    <text evidence="8">The sequence shown here is derived from an EMBL/GenBank/DDBJ whole genome shotgun (WGS) entry which is preliminary data.</text>
</comment>
<feature type="transmembrane region" description="Helical" evidence="6">
    <location>
        <begin position="178"/>
        <end position="197"/>
    </location>
</feature>
<dbReference type="InterPro" id="IPR052528">
    <property type="entry name" value="Sugar_transport-like"/>
</dbReference>
<evidence type="ECO:0000256" key="5">
    <source>
        <dbReference type="SAM" id="MobiDB-lite"/>
    </source>
</evidence>
<feature type="transmembrane region" description="Helical" evidence="6">
    <location>
        <begin position="12"/>
        <end position="30"/>
    </location>
</feature>
<dbReference type="Proteomes" id="UP000265419">
    <property type="component" value="Unassembled WGS sequence"/>
</dbReference>
<dbReference type="InterPro" id="IPR020846">
    <property type="entry name" value="MFS_dom"/>
</dbReference>
<dbReference type="PROSITE" id="PS50850">
    <property type="entry name" value="MFS"/>
    <property type="match status" value="1"/>
</dbReference>
<dbReference type="Pfam" id="PF07690">
    <property type="entry name" value="MFS_1"/>
    <property type="match status" value="1"/>
</dbReference>
<evidence type="ECO:0000313" key="9">
    <source>
        <dbReference type="Proteomes" id="UP000265419"/>
    </source>
</evidence>
<dbReference type="InterPro" id="IPR011701">
    <property type="entry name" value="MFS"/>
</dbReference>
<feature type="transmembrane region" description="Helical" evidence="6">
    <location>
        <begin position="81"/>
        <end position="100"/>
    </location>
</feature>
<feature type="domain" description="Major facilitator superfamily (MFS) profile" evidence="7">
    <location>
        <begin position="15"/>
        <end position="450"/>
    </location>
</feature>
<feature type="transmembrane region" description="Helical" evidence="6">
    <location>
        <begin position="106"/>
        <end position="129"/>
    </location>
</feature>
<dbReference type="PROSITE" id="PS00217">
    <property type="entry name" value="SUGAR_TRANSPORT_2"/>
    <property type="match status" value="1"/>
</dbReference>
<dbReference type="EMBL" id="QQXK01000011">
    <property type="protein sequence ID" value="RII42541.1"/>
    <property type="molecule type" value="Genomic_DNA"/>
</dbReference>
<comment type="subcellular location">
    <subcellularLocation>
        <location evidence="1">Cell membrane</location>
        <topology evidence="1">Multi-pass membrane protein</topology>
    </subcellularLocation>
</comment>
<feature type="transmembrane region" description="Helical" evidence="6">
    <location>
        <begin position="50"/>
        <end position="69"/>
    </location>
</feature>
<dbReference type="Gene3D" id="1.20.1250.20">
    <property type="entry name" value="MFS general substrate transporter like domains"/>
    <property type="match status" value="1"/>
</dbReference>